<keyword evidence="3" id="KW-1185">Reference proteome</keyword>
<dbReference type="Gene3D" id="2.40.70.10">
    <property type="entry name" value="Acid Proteases"/>
    <property type="match status" value="1"/>
</dbReference>
<proteinExistence type="predicted"/>
<gene>
    <name evidence="2" type="ORF">CRG98_039594</name>
</gene>
<dbReference type="AlphaFoldDB" id="A0A2I0I7P2"/>
<dbReference type="PROSITE" id="PS00141">
    <property type="entry name" value="ASP_PROTEASE"/>
    <property type="match status" value="1"/>
</dbReference>
<dbReference type="Pfam" id="PF13975">
    <property type="entry name" value="gag-asp_proteas"/>
    <property type="match status" value="1"/>
</dbReference>
<dbReference type="InterPro" id="IPR021109">
    <property type="entry name" value="Peptidase_aspartic_dom_sf"/>
</dbReference>
<evidence type="ECO:0000256" key="1">
    <source>
        <dbReference type="SAM" id="MobiDB-lite"/>
    </source>
</evidence>
<accession>A0A2I0I7P2</accession>
<dbReference type="GO" id="GO:0004190">
    <property type="term" value="F:aspartic-type endopeptidase activity"/>
    <property type="evidence" value="ECO:0007669"/>
    <property type="project" value="InterPro"/>
</dbReference>
<comment type="caution">
    <text evidence="2">The sequence shown here is derived from an EMBL/GenBank/DDBJ whole genome shotgun (WGS) entry which is preliminary data.</text>
</comment>
<dbReference type="Proteomes" id="UP000233551">
    <property type="component" value="Unassembled WGS sequence"/>
</dbReference>
<feature type="region of interest" description="Disordered" evidence="1">
    <location>
        <begin position="166"/>
        <end position="188"/>
    </location>
</feature>
<evidence type="ECO:0000313" key="2">
    <source>
        <dbReference type="EMBL" id="PKI40024.1"/>
    </source>
</evidence>
<evidence type="ECO:0000313" key="3">
    <source>
        <dbReference type="Proteomes" id="UP000233551"/>
    </source>
</evidence>
<dbReference type="EMBL" id="PGOL01003680">
    <property type="protein sequence ID" value="PKI40024.1"/>
    <property type="molecule type" value="Genomic_DNA"/>
</dbReference>
<evidence type="ECO:0008006" key="4">
    <source>
        <dbReference type="Google" id="ProtNLM"/>
    </source>
</evidence>
<dbReference type="GO" id="GO:0006508">
    <property type="term" value="P:proteolysis"/>
    <property type="evidence" value="ECO:0007669"/>
    <property type="project" value="InterPro"/>
</dbReference>
<protein>
    <recommendedName>
        <fullName evidence="4">Peptidase A2 domain-containing protein</fullName>
    </recommendedName>
</protein>
<dbReference type="InterPro" id="IPR001969">
    <property type="entry name" value="Aspartic_peptidase_AS"/>
</dbReference>
<reference evidence="2 3" key="1">
    <citation type="submission" date="2017-11" db="EMBL/GenBank/DDBJ databases">
        <title>De-novo sequencing of pomegranate (Punica granatum L.) genome.</title>
        <authorList>
            <person name="Akparov Z."/>
            <person name="Amiraslanov A."/>
            <person name="Hajiyeva S."/>
            <person name="Abbasov M."/>
            <person name="Kaur K."/>
            <person name="Hamwieh A."/>
            <person name="Solovyev V."/>
            <person name="Salamov A."/>
            <person name="Braich B."/>
            <person name="Kosarev P."/>
            <person name="Mahmoud A."/>
            <person name="Hajiyev E."/>
            <person name="Babayeva S."/>
            <person name="Izzatullayeva V."/>
            <person name="Mammadov A."/>
            <person name="Mammadov A."/>
            <person name="Sharifova S."/>
            <person name="Ojaghi J."/>
            <person name="Eynullazada K."/>
            <person name="Bayramov B."/>
            <person name="Abdulazimova A."/>
            <person name="Shahmuradov I."/>
        </authorList>
    </citation>
    <scope>NUCLEOTIDE SEQUENCE [LARGE SCALE GENOMIC DNA]</scope>
    <source>
        <strain evidence="3">cv. AG2017</strain>
        <tissue evidence="2">Leaf</tissue>
    </source>
</reference>
<sequence>MELVMVDVQGKTEDASRSMEELCLDLEELQEGMWGALNIAVDELIKQDETLEALVSAMRAEIDEIKAKLVQVQRTRVDGGGMGQLSARPDVPRPKEFNGTRVAKDVDNFIWSMETYFRAMGVEDDVVRVGMVSMYLVDIALLWWCWRIRTRLCRWRSRWWKFRSSSKSDSKEKGKPKGGGDKEKCYRFDGDKSAKPTFKDKAGLSKPKGKDERILKCFLCDGPHMARECPTKAKLAVLVKADEDKEEETRLGSLRTLSSITTRKANRSKGLMFADVEIARKAFSALVDTGASNLFISEEGAKKLGLRVERIRGRLKTVNSEEVSTCDEDLWQFTKQIEAFHAEVATRASPE</sequence>
<name>A0A2I0I7P2_PUNGR</name>
<dbReference type="SUPFAM" id="SSF50630">
    <property type="entry name" value="Acid proteases"/>
    <property type="match status" value="1"/>
</dbReference>
<organism evidence="2 3">
    <name type="scientific">Punica granatum</name>
    <name type="common">Pomegranate</name>
    <dbReference type="NCBI Taxonomy" id="22663"/>
    <lineage>
        <taxon>Eukaryota</taxon>
        <taxon>Viridiplantae</taxon>
        <taxon>Streptophyta</taxon>
        <taxon>Embryophyta</taxon>
        <taxon>Tracheophyta</taxon>
        <taxon>Spermatophyta</taxon>
        <taxon>Magnoliopsida</taxon>
        <taxon>eudicotyledons</taxon>
        <taxon>Gunneridae</taxon>
        <taxon>Pentapetalae</taxon>
        <taxon>rosids</taxon>
        <taxon>malvids</taxon>
        <taxon>Myrtales</taxon>
        <taxon>Lythraceae</taxon>
        <taxon>Punica</taxon>
    </lineage>
</organism>